<keyword evidence="6" id="KW-1185">Reference proteome</keyword>
<dbReference type="SUPFAM" id="SSF53092">
    <property type="entry name" value="Creatinase/prolidase N-terminal domain"/>
    <property type="match status" value="1"/>
</dbReference>
<dbReference type="Gene3D" id="3.90.230.10">
    <property type="entry name" value="Creatinase/methionine aminopeptidase superfamily"/>
    <property type="match status" value="1"/>
</dbReference>
<reference evidence="5" key="1">
    <citation type="submission" date="2020-06" db="EMBL/GenBank/DDBJ databases">
        <title>Draft genomic sequecing of Geomonas sp. Red736.</title>
        <authorList>
            <person name="Itoh H."/>
            <person name="Xu Z.X."/>
            <person name="Ushijima N."/>
            <person name="Masuda Y."/>
            <person name="Shiratori Y."/>
            <person name="Senoo K."/>
        </authorList>
    </citation>
    <scope>NUCLEOTIDE SEQUENCE [LARGE SCALE GENOMIC DNA]</scope>
    <source>
        <strain evidence="5">Red736</strain>
    </source>
</reference>
<evidence type="ECO:0000313" key="6">
    <source>
        <dbReference type="Proteomes" id="UP000831485"/>
    </source>
</evidence>
<evidence type="ECO:0000259" key="2">
    <source>
        <dbReference type="Pfam" id="PF01321"/>
    </source>
</evidence>
<feature type="domain" description="Peptidase M24" evidence="1">
    <location>
        <begin position="138"/>
        <end position="373"/>
    </location>
</feature>
<dbReference type="Pfam" id="PF00557">
    <property type="entry name" value="Peptidase_M24"/>
    <property type="match status" value="1"/>
</dbReference>
<organism evidence="3 5">
    <name type="scientific">Geomonas paludis</name>
    <dbReference type="NCBI Taxonomy" id="2740185"/>
    <lineage>
        <taxon>Bacteria</taxon>
        <taxon>Pseudomonadati</taxon>
        <taxon>Thermodesulfobacteriota</taxon>
        <taxon>Desulfuromonadia</taxon>
        <taxon>Geobacterales</taxon>
        <taxon>Geobacteraceae</taxon>
        <taxon>Geomonas</taxon>
    </lineage>
</organism>
<evidence type="ECO:0000313" key="3">
    <source>
        <dbReference type="EMBL" id="GFO64991.1"/>
    </source>
</evidence>
<dbReference type="Pfam" id="PF01321">
    <property type="entry name" value="Creatinase_N"/>
    <property type="match status" value="1"/>
</dbReference>
<proteinExistence type="predicted"/>
<gene>
    <name evidence="3" type="ORF">GMPD_29100</name>
    <name evidence="4" type="ORF">M1B72_14315</name>
</gene>
<reference evidence="4" key="3">
    <citation type="submission" date="2022-04" db="EMBL/GenBank/DDBJ databases">
        <authorList>
            <person name="Liu G."/>
        </authorList>
    </citation>
    <scope>NUCLEOTIDE SEQUENCE</scope>
    <source>
        <strain evidence="4">RG22</strain>
    </source>
</reference>
<dbReference type="Proteomes" id="UP000831485">
    <property type="component" value="Chromosome"/>
</dbReference>
<dbReference type="InterPro" id="IPR000587">
    <property type="entry name" value="Creatinase_N"/>
</dbReference>
<evidence type="ECO:0000313" key="4">
    <source>
        <dbReference type="EMBL" id="UPU34618.1"/>
    </source>
</evidence>
<accession>A0A6V8MXZ6</accession>
<dbReference type="Proteomes" id="UP000568888">
    <property type="component" value="Unassembled WGS sequence"/>
</dbReference>
<dbReference type="Gene3D" id="3.40.350.10">
    <property type="entry name" value="Creatinase/prolidase N-terminal domain"/>
    <property type="match status" value="1"/>
</dbReference>
<evidence type="ECO:0000259" key="1">
    <source>
        <dbReference type="Pfam" id="PF00557"/>
    </source>
</evidence>
<dbReference type="InterPro" id="IPR036005">
    <property type="entry name" value="Creatinase/aminopeptidase-like"/>
</dbReference>
<dbReference type="PANTHER" id="PTHR46112:SF2">
    <property type="entry name" value="XAA-PRO AMINOPEPTIDASE P-RELATED"/>
    <property type="match status" value="1"/>
</dbReference>
<dbReference type="PANTHER" id="PTHR46112">
    <property type="entry name" value="AMINOPEPTIDASE"/>
    <property type="match status" value="1"/>
</dbReference>
<dbReference type="CDD" id="cd01066">
    <property type="entry name" value="APP_MetAP"/>
    <property type="match status" value="1"/>
</dbReference>
<evidence type="ECO:0000313" key="5">
    <source>
        <dbReference type="Proteomes" id="UP000568888"/>
    </source>
</evidence>
<dbReference type="EMBL" id="BLXY01000006">
    <property type="protein sequence ID" value="GFO64991.1"/>
    <property type="molecule type" value="Genomic_DNA"/>
</dbReference>
<protein>
    <submittedName>
        <fullName evidence="3">Peptidase M24</fullName>
    </submittedName>
    <submittedName>
        <fullName evidence="4">Xaa-Pro peptidase family protein</fullName>
    </submittedName>
</protein>
<dbReference type="InterPro" id="IPR050659">
    <property type="entry name" value="Peptidase_M24B"/>
</dbReference>
<reference evidence="3" key="2">
    <citation type="journal article" date="2021" name="Int. J. Syst. Evol. Microbiol.">
        <title>Geomonas silvestris sp. nov., Geomonas paludis sp. nov. and Geomonas limicola sp. nov., isolated from terrestrial environments, and emended description of the genus Geomonas.</title>
        <authorList>
            <person name="Itoh H."/>
            <person name="Xu Z."/>
            <person name="Masuda Y."/>
            <person name="Ushijima N."/>
            <person name="Hayakawa C."/>
            <person name="Shiratori Y."/>
            <person name="Senoo K."/>
        </authorList>
    </citation>
    <scope>NUCLEOTIDE SEQUENCE</scope>
    <source>
        <strain evidence="3">Red736</strain>
    </source>
</reference>
<feature type="domain" description="Creatinase N-terminal" evidence="2">
    <location>
        <begin position="10"/>
        <end position="131"/>
    </location>
</feature>
<dbReference type="AlphaFoldDB" id="A0A6V8MXZ6"/>
<dbReference type="SUPFAM" id="SSF55920">
    <property type="entry name" value="Creatinase/aminopeptidase"/>
    <property type="match status" value="1"/>
</dbReference>
<dbReference type="InterPro" id="IPR029149">
    <property type="entry name" value="Creatin/AminoP/Spt16_N"/>
</dbReference>
<dbReference type="RefSeq" id="WP_183348637.1">
    <property type="nucleotide sequence ID" value="NZ_BLXY01000006.1"/>
</dbReference>
<dbReference type="InterPro" id="IPR000994">
    <property type="entry name" value="Pept_M24"/>
</dbReference>
<dbReference type="EMBL" id="CP096574">
    <property type="protein sequence ID" value="UPU34618.1"/>
    <property type="molecule type" value="Genomic_DNA"/>
</dbReference>
<name>A0A6V8MXZ6_9BACT</name>
<sequence>MLTREESQQRIARLQDALRDNGMDGALFIHPIDVYYFSGTRQNSTLWVPATGEPRLWVRKSFARGKEESCIGDTRPFPSSKEFPGEFGADAASIGFTFDVAPVQQLNYYQKLLPGRNFVDVSAVNREVRSVKSPWELEQIRYCGTQLAGVFREVPGFLKAGMREVDLAAEFEYRLRKAGGEGYVRMRAFNQELFQGLAVSSATAGATGFFDGAVTGEGMSSASPHGASAALIPVNAPILIDYTGVFNGYIIDMTRFFVIGTLAPELEHAFRTALAIQAYLAEHLKPGAICEELFLQAAAMAQAAGLADHFMGAPGENAKFVGHGVGLELDEFPVLAQGFKVALQAGQTLAIEPKFVFPGMGVIGIENTFVVSEAGGVRLSDLPDDIVYL</sequence>